<dbReference type="EMBL" id="JBANRG010000048">
    <property type="protein sequence ID" value="KAK7445151.1"/>
    <property type="molecule type" value="Genomic_DNA"/>
</dbReference>
<protein>
    <recommendedName>
        <fullName evidence="5">Extracellular membrane protein CFEM domain-containing protein</fullName>
    </recommendedName>
</protein>
<keyword evidence="1" id="KW-0732">Signal</keyword>
<feature type="signal peptide" evidence="1">
    <location>
        <begin position="1"/>
        <end position="23"/>
    </location>
</feature>
<accession>A0ABR1JE70</accession>
<reference evidence="3 4" key="1">
    <citation type="submission" date="2024-01" db="EMBL/GenBank/DDBJ databases">
        <title>A draft genome for the cacao thread blight pathogen Marasmiellus scandens.</title>
        <authorList>
            <person name="Baruah I.K."/>
            <person name="Leung J."/>
            <person name="Bukari Y."/>
            <person name="Amoako-Attah I."/>
            <person name="Meinhardt L.W."/>
            <person name="Bailey B.A."/>
            <person name="Cohen S.P."/>
        </authorList>
    </citation>
    <scope>NUCLEOTIDE SEQUENCE [LARGE SCALE GENOMIC DNA]</scope>
    <source>
        <strain evidence="3 4">GH-19</strain>
    </source>
</reference>
<evidence type="ECO:0008006" key="5">
    <source>
        <dbReference type="Google" id="ProtNLM"/>
    </source>
</evidence>
<gene>
    <name evidence="3" type="ORF">VKT23_009582</name>
    <name evidence="2" type="ORF">VKT23_015019</name>
</gene>
<feature type="chain" id="PRO_5045031495" description="Extracellular membrane protein CFEM domain-containing protein" evidence="1">
    <location>
        <begin position="24"/>
        <end position="206"/>
    </location>
</feature>
<dbReference type="Proteomes" id="UP001498398">
    <property type="component" value="Unassembled WGS sequence"/>
</dbReference>
<proteinExistence type="predicted"/>
<evidence type="ECO:0000313" key="2">
    <source>
        <dbReference type="EMBL" id="KAK7445151.1"/>
    </source>
</evidence>
<keyword evidence="4" id="KW-1185">Reference proteome</keyword>
<organism evidence="3 4">
    <name type="scientific">Marasmiellus scandens</name>
    <dbReference type="NCBI Taxonomy" id="2682957"/>
    <lineage>
        <taxon>Eukaryota</taxon>
        <taxon>Fungi</taxon>
        <taxon>Dikarya</taxon>
        <taxon>Basidiomycota</taxon>
        <taxon>Agaricomycotina</taxon>
        <taxon>Agaricomycetes</taxon>
        <taxon>Agaricomycetidae</taxon>
        <taxon>Agaricales</taxon>
        <taxon>Marasmiineae</taxon>
        <taxon>Omphalotaceae</taxon>
        <taxon>Marasmiellus</taxon>
    </lineage>
</organism>
<evidence type="ECO:0000313" key="4">
    <source>
        <dbReference type="Proteomes" id="UP001498398"/>
    </source>
</evidence>
<evidence type="ECO:0000313" key="3">
    <source>
        <dbReference type="EMBL" id="KAK7459602.1"/>
    </source>
</evidence>
<sequence>MVTFVRTVAAVATVSLLAQGSSAAALSNSNIQARSPFPESSIIPQLLTRADSFPASPDDIPSACQSPCSDGQGSECAPGDTNCLCTNEFSQNLANCLSCITSNAPDSLSKEGAQKLMDVAGCNDAGKPIDGHIINITATGASVTTNGASVTTNGASQAVTTNGASVTTNGASDPTNGASNGASGRGISFGMGIMGMIATVVVGNLF</sequence>
<comment type="caution">
    <text evidence="3">The sequence shown here is derived from an EMBL/GenBank/DDBJ whole genome shotgun (WGS) entry which is preliminary data.</text>
</comment>
<dbReference type="EMBL" id="JBANRG010000016">
    <property type="protein sequence ID" value="KAK7459602.1"/>
    <property type="molecule type" value="Genomic_DNA"/>
</dbReference>
<name>A0ABR1JE70_9AGAR</name>
<evidence type="ECO:0000256" key="1">
    <source>
        <dbReference type="SAM" id="SignalP"/>
    </source>
</evidence>